<dbReference type="KEGG" id="lsf:I8J32_002950"/>
<evidence type="ECO:0000313" key="4">
    <source>
        <dbReference type="EMBL" id="QSX78899.1"/>
    </source>
</evidence>
<dbReference type="RefSeq" id="WP_200615289.1">
    <property type="nucleotide sequence ID" value="NZ_CP071518.1"/>
</dbReference>
<evidence type="ECO:0000259" key="3">
    <source>
        <dbReference type="Pfam" id="PF07883"/>
    </source>
</evidence>
<reference evidence="4 5" key="1">
    <citation type="submission" date="2021-03" db="EMBL/GenBank/DDBJ databases">
        <title>Lysobacter sp. nov. isolated from soil of gangwondo yeongwol, south Korea.</title>
        <authorList>
            <person name="Kim K.R."/>
            <person name="Kim K.H."/>
            <person name="Jeon C.O."/>
        </authorList>
    </citation>
    <scope>NUCLEOTIDE SEQUENCE [LARGE SCALE GENOMIC DNA]</scope>
    <source>
        <strain evidence="4 5">R19</strain>
    </source>
</reference>
<dbReference type="InterPro" id="IPR014710">
    <property type="entry name" value="RmlC-like_jellyroll"/>
</dbReference>
<feature type="signal peptide" evidence="2">
    <location>
        <begin position="1"/>
        <end position="28"/>
    </location>
</feature>
<feature type="region of interest" description="Disordered" evidence="1">
    <location>
        <begin position="80"/>
        <end position="113"/>
    </location>
</feature>
<keyword evidence="5" id="KW-1185">Reference proteome</keyword>
<protein>
    <submittedName>
        <fullName evidence="4">Cupin domain-containing protein</fullName>
    </submittedName>
</protein>
<accession>A0A974Y063</accession>
<feature type="compositionally biased region" description="Polar residues" evidence="1">
    <location>
        <begin position="80"/>
        <end position="90"/>
    </location>
</feature>
<feature type="domain" description="Cupin type-2" evidence="3">
    <location>
        <begin position="54"/>
        <end position="122"/>
    </location>
</feature>
<feature type="chain" id="PRO_5037609070" evidence="2">
    <location>
        <begin position="29"/>
        <end position="125"/>
    </location>
</feature>
<dbReference type="Pfam" id="PF07883">
    <property type="entry name" value="Cupin_2"/>
    <property type="match status" value="1"/>
</dbReference>
<name>A0A974Y063_9GAMM</name>
<evidence type="ECO:0000256" key="2">
    <source>
        <dbReference type="SAM" id="SignalP"/>
    </source>
</evidence>
<gene>
    <name evidence="4" type="ORF">I8J32_002950</name>
</gene>
<evidence type="ECO:0000313" key="5">
    <source>
        <dbReference type="Proteomes" id="UP000639274"/>
    </source>
</evidence>
<proteinExistence type="predicted"/>
<dbReference type="Gene3D" id="2.60.120.10">
    <property type="entry name" value="Jelly Rolls"/>
    <property type="match status" value="1"/>
</dbReference>
<sequence>MKRDYFLGGGLLAAGLLASLILAPLASAQDMAVTAGSNAKVVLDNDKVRVIELNMPPGATTGVHSHEGDSMVVFLSGGSATQTQADGSTKTLDRKPGDVMWSGPATHETKNTGKKPTRTLVIELK</sequence>
<dbReference type="InterPro" id="IPR013096">
    <property type="entry name" value="Cupin_2"/>
</dbReference>
<dbReference type="InterPro" id="IPR011051">
    <property type="entry name" value="RmlC_Cupin_sf"/>
</dbReference>
<keyword evidence="2" id="KW-0732">Signal</keyword>
<evidence type="ECO:0000256" key="1">
    <source>
        <dbReference type="SAM" id="MobiDB-lite"/>
    </source>
</evidence>
<dbReference type="AlphaFoldDB" id="A0A974Y063"/>
<dbReference type="EMBL" id="CP071518">
    <property type="protein sequence ID" value="QSX78899.1"/>
    <property type="molecule type" value="Genomic_DNA"/>
</dbReference>
<dbReference type="Proteomes" id="UP000639274">
    <property type="component" value="Chromosome"/>
</dbReference>
<dbReference type="SUPFAM" id="SSF51182">
    <property type="entry name" value="RmlC-like cupins"/>
    <property type="match status" value="1"/>
</dbReference>
<organism evidence="4 5">
    <name type="scientific">Agrilutibacter solisilvae</name>
    <dbReference type="NCBI Taxonomy" id="2763317"/>
    <lineage>
        <taxon>Bacteria</taxon>
        <taxon>Pseudomonadati</taxon>
        <taxon>Pseudomonadota</taxon>
        <taxon>Gammaproteobacteria</taxon>
        <taxon>Lysobacterales</taxon>
        <taxon>Lysobacteraceae</taxon>
        <taxon>Agrilutibacter</taxon>
    </lineage>
</organism>